<sequence>MSLFDLPCRAQSTAARPAPWGLARPLGCLVPQMRTQLQSPCRPVLVSPARGTRRWSAGRQSALAQRPAVSRGRPPPRQTSPCSALPIGPRRGRAAVPPGWPGHWWVHP</sequence>
<keyword evidence="2" id="KW-1185">Reference proteome</keyword>
<organism evidence="1 2">
    <name type="scientific">Pyropia yezoensis</name>
    <name type="common">Susabi-nori</name>
    <name type="synonym">Porphyra yezoensis</name>
    <dbReference type="NCBI Taxonomy" id="2788"/>
    <lineage>
        <taxon>Eukaryota</taxon>
        <taxon>Rhodophyta</taxon>
        <taxon>Bangiophyceae</taxon>
        <taxon>Bangiales</taxon>
        <taxon>Bangiaceae</taxon>
        <taxon>Pyropia</taxon>
    </lineage>
</organism>
<dbReference type="Proteomes" id="UP000798662">
    <property type="component" value="Chromosome 2"/>
</dbReference>
<gene>
    <name evidence="1" type="ORF">I4F81_007052</name>
</gene>
<protein>
    <submittedName>
        <fullName evidence="1">Uncharacterized protein</fullName>
    </submittedName>
</protein>
<evidence type="ECO:0000313" key="1">
    <source>
        <dbReference type="EMBL" id="KAK1864506.1"/>
    </source>
</evidence>
<name>A0ACC3C3G1_PYRYE</name>
<reference evidence="1" key="1">
    <citation type="submission" date="2019-11" db="EMBL/GenBank/DDBJ databases">
        <title>Nori genome reveals adaptations in red seaweeds to the harsh intertidal environment.</title>
        <authorList>
            <person name="Wang D."/>
            <person name="Mao Y."/>
        </authorList>
    </citation>
    <scope>NUCLEOTIDE SEQUENCE</scope>
    <source>
        <tissue evidence="1">Gametophyte</tissue>
    </source>
</reference>
<comment type="caution">
    <text evidence="1">The sequence shown here is derived from an EMBL/GenBank/DDBJ whole genome shotgun (WGS) entry which is preliminary data.</text>
</comment>
<proteinExistence type="predicted"/>
<evidence type="ECO:0000313" key="2">
    <source>
        <dbReference type="Proteomes" id="UP000798662"/>
    </source>
</evidence>
<accession>A0ACC3C3G1</accession>
<dbReference type="EMBL" id="CM020619">
    <property type="protein sequence ID" value="KAK1864506.1"/>
    <property type="molecule type" value="Genomic_DNA"/>
</dbReference>